<dbReference type="Proteomes" id="UP000238762">
    <property type="component" value="Unassembled WGS sequence"/>
</dbReference>
<organism evidence="1 2">
    <name type="scientific">Merismopedia glauca CCAP 1448/3</name>
    <dbReference type="NCBI Taxonomy" id="1296344"/>
    <lineage>
        <taxon>Bacteria</taxon>
        <taxon>Bacillati</taxon>
        <taxon>Cyanobacteriota</taxon>
        <taxon>Cyanophyceae</taxon>
        <taxon>Synechococcales</taxon>
        <taxon>Merismopediaceae</taxon>
        <taxon>Merismopedia</taxon>
    </lineage>
</organism>
<dbReference type="Pfam" id="PF23907">
    <property type="entry name" value="DUF7249"/>
    <property type="match status" value="1"/>
</dbReference>
<protein>
    <submittedName>
        <fullName evidence="1">Uncharacterized protein</fullName>
    </submittedName>
</protein>
<dbReference type="RefSeq" id="WP_106291842.1">
    <property type="nucleotide sequence ID" value="NZ_CAWNTC010000003.1"/>
</dbReference>
<comment type="caution">
    <text evidence="1">The sequence shown here is derived from an EMBL/GenBank/DDBJ whole genome shotgun (WGS) entry which is preliminary data.</text>
</comment>
<dbReference type="InterPro" id="IPR055673">
    <property type="entry name" value="DUF7249"/>
</dbReference>
<sequence>MNNNYNGWMNYETWVTALWIDNDQSSYYYSHELTKLAQEEHSQKQDRISYLATLLKDWIQEMNPLADDANLFSDLLNAALSEVNWGEIAENFLTDSTVSS</sequence>
<name>A0A2T1BWW1_9CYAN</name>
<evidence type="ECO:0000313" key="2">
    <source>
        <dbReference type="Proteomes" id="UP000238762"/>
    </source>
</evidence>
<accession>A0A2T1BWW1</accession>
<evidence type="ECO:0000313" key="1">
    <source>
        <dbReference type="EMBL" id="PSB00500.1"/>
    </source>
</evidence>
<reference evidence="1 2" key="2">
    <citation type="submission" date="2018-03" db="EMBL/GenBank/DDBJ databases">
        <title>The ancient ancestry and fast evolution of plastids.</title>
        <authorList>
            <person name="Moore K.R."/>
            <person name="Magnabosco C."/>
            <person name="Momper L."/>
            <person name="Gold D.A."/>
            <person name="Bosak T."/>
            <person name="Fournier G.P."/>
        </authorList>
    </citation>
    <scope>NUCLEOTIDE SEQUENCE [LARGE SCALE GENOMIC DNA]</scope>
    <source>
        <strain evidence="1 2">CCAP 1448/3</strain>
    </source>
</reference>
<keyword evidence="2" id="KW-1185">Reference proteome</keyword>
<dbReference type="AlphaFoldDB" id="A0A2T1BWW1"/>
<dbReference type="EMBL" id="PVWJ01000199">
    <property type="protein sequence ID" value="PSB00500.1"/>
    <property type="molecule type" value="Genomic_DNA"/>
</dbReference>
<reference evidence="1 2" key="1">
    <citation type="submission" date="2018-02" db="EMBL/GenBank/DDBJ databases">
        <authorList>
            <person name="Cohen D.B."/>
            <person name="Kent A.D."/>
        </authorList>
    </citation>
    <scope>NUCLEOTIDE SEQUENCE [LARGE SCALE GENOMIC DNA]</scope>
    <source>
        <strain evidence="1 2">CCAP 1448/3</strain>
    </source>
</reference>
<proteinExistence type="predicted"/>
<gene>
    <name evidence="1" type="ORF">C7B64_23155</name>
</gene>
<dbReference type="OrthoDB" id="9815217at2"/>